<dbReference type="AlphaFoldDB" id="A0A2A5AG18"/>
<dbReference type="Proteomes" id="UP000218327">
    <property type="component" value="Unassembled WGS sequence"/>
</dbReference>
<proteinExistence type="predicted"/>
<evidence type="ECO:0000313" key="2">
    <source>
        <dbReference type="Proteomes" id="UP000218327"/>
    </source>
</evidence>
<name>A0A2A5AG18_9GAMM</name>
<comment type="caution">
    <text evidence="1">The sequence shown here is derived from an EMBL/GenBank/DDBJ whole genome shotgun (WGS) entry which is preliminary data.</text>
</comment>
<dbReference type="EMBL" id="NVVJ01000101">
    <property type="protein sequence ID" value="PCJ18277.1"/>
    <property type="molecule type" value="Genomic_DNA"/>
</dbReference>
<organism evidence="1 2">
    <name type="scientific">SAR86 cluster bacterium</name>
    <dbReference type="NCBI Taxonomy" id="2030880"/>
    <lineage>
        <taxon>Bacteria</taxon>
        <taxon>Pseudomonadati</taxon>
        <taxon>Pseudomonadota</taxon>
        <taxon>Gammaproteobacteria</taxon>
        <taxon>SAR86 cluster</taxon>
    </lineage>
</organism>
<protein>
    <submittedName>
        <fullName evidence="1">Uncharacterized protein</fullName>
    </submittedName>
</protein>
<accession>A0A2A5AG18</accession>
<reference evidence="2" key="1">
    <citation type="submission" date="2017-08" db="EMBL/GenBank/DDBJ databases">
        <title>A dynamic microbial community with high functional redundancy inhabits the cold, oxic subseafloor aquifer.</title>
        <authorList>
            <person name="Tully B.J."/>
            <person name="Wheat C.G."/>
            <person name="Glazer B.T."/>
            <person name="Huber J.A."/>
        </authorList>
    </citation>
    <scope>NUCLEOTIDE SEQUENCE [LARGE SCALE GENOMIC DNA]</scope>
</reference>
<sequence>MKTCGKMPDHHPDNNGDRPCGFDMGHCGPCEWQKHAATSDLAWDYWRSNRVRAMSRRAGHDQIGTSRSAPIPLDCNGLILSGKLGNHNHDG</sequence>
<gene>
    <name evidence="1" type="ORF">COA96_16790</name>
</gene>
<evidence type="ECO:0000313" key="1">
    <source>
        <dbReference type="EMBL" id="PCJ18277.1"/>
    </source>
</evidence>